<dbReference type="Proteomes" id="UP000813463">
    <property type="component" value="Chromosome 5"/>
</dbReference>
<dbReference type="KEGG" id="soe:110789381"/>
<protein>
    <submittedName>
        <fullName evidence="2">Uncharacterized protein</fullName>
    </submittedName>
</protein>
<dbReference type="RefSeq" id="XP_021849732.2">
    <property type="nucleotide sequence ID" value="XM_021994040.2"/>
</dbReference>
<name>A0A9R0II27_SPIOL</name>
<dbReference type="GO" id="GO:0048367">
    <property type="term" value="P:shoot system development"/>
    <property type="evidence" value="ECO:0007669"/>
    <property type="project" value="InterPro"/>
</dbReference>
<gene>
    <name evidence="2" type="primary">LOC110789381</name>
</gene>
<sequence length="316" mass="35137">MGRYRRTVSFPNPPTPHIRPAAKGYHVRSASLPCIRSHPLIPQLRDEVNELRAWERAQSGPGSGSIVDGLARLKGVLDSLDDVLQLPLTQDSLSNKTNVVEKLLEDFLRFVDVYGIFRASMLGLKEEVSAAQVALRRKDDSKIGLFIKAQKKIATEVGKLITAIGSVPEQPPVSPSVVAVSDYDDELGYVIRDVNRLTASVSEAVFVSVSGFSGRRPTWASFGLGRKARKEEQGLIEEFQKVIGGVENWLELRKNNNKKKNSSNTNNNEEEVMRMGLLKGMQELEDCIGELERESERVFRSLISTRVSLLNILTHA</sequence>
<reference evidence="2" key="2">
    <citation type="submission" date="2025-08" db="UniProtKB">
        <authorList>
            <consortium name="RefSeq"/>
        </authorList>
    </citation>
    <scope>IDENTIFICATION</scope>
    <source>
        <tissue evidence="2">Leaf</tissue>
    </source>
</reference>
<evidence type="ECO:0000313" key="2">
    <source>
        <dbReference type="RefSeq" id="XP_021849732.2"/>
    </source>
</evidence>
<dbReference type="PANTHER" id="PTHR33070:SF49">
    <property type="entry name" value="OS06G0725500 PROTEIN"/>
    <property type="match status" value="1"/>
</dbReference>
<dbReference type="InterPro" id="IPR004320">
    <property type="entry name" value="BPS1_pln"/>
</dbReference>
<dbReference type="GeneID" id="110789381"/>
<evidence type="ECO:0000313" key="1">
    <source>
        <dbReference type="Proteomes" id="UP000813463"/>
    </source>
</evidence>
<dbReference type="GO" id="GO:0048364">
    <property type="term" value="P:root development"/>
    <property type="evidence" value="ECO:0007669"/>
    <property type="project" value="InterPro"/>
</dbReference>
<dbReference type="AlphaFoldDB" id="A0A9R0II27"/>
<organism evidence="1 2">
    <name type="scientific">Spinacia oleracea</name>
    <name type="common">Spinach</name>
    <dbReference type="NCBI Taxonomy" id="3562"/>
    <lineage>
        <taxon>Eukaryota</taxon>
        <taxon>Viridiplantae</taxon>
        <taxon>Streptophyta</taxon>
        <taxon>Embryophyta</taxon>
        <taxon>Tracheophyta</taxon>
        <taxon>Spermatophyta</taxon>
        <taxon>Magnoliopsida</taxon>
        <taxon>eudicotyledons</taxon>
        <taxon>Gunneridae</taxon>
        <taxon>Pentapetalae</taxon>
        <taxon>Caryophyllales</taxon>
        <taxon>Chenopodiaceae</taxon>
        <taxon>Chenopodioideae</taxon>
        <taxon>Anserineae</taxon>
        <taxon>Spinacia</taxon>
    </lineage>
</organism>
<accession>A0A9R0II27</accession>
<dbReference type="PANTHER" id="PTHR33070">
    <property type="entry name" value="OS06G0725500 PROTEIN"/>
    <property type="match status" value="1"/>
</dbReference>
<dbReference type="Pfam" id="PF03087">
    <property type="entry name" value="BPS1"/>
    <property type="match status" value="1"/>
</dbReference>
<keyword evidence="1" id="KW-1185">Reference proteome</keyword>
<proteinExistence type="predicted"/>
<reference evidence="1" key="1">
    <citation type="journal article" date="2021" name="Nat. Commun.">
        <title>Genomic analyses provide insights into spinach domestication and the genetic basis of agronomic traits.</title>
        <authorList>
            <person name="Cai X."/>
            <person name="Sun X."/>
            <person name="Xu C."/>
            <person name="Sun H."/>
            <person name="Wang X."/>
            <person name="Ge C."/>
            <person name="Zhang Z."/>
            <person name="Wang Q."/>
            <person name="Fei Z."/>
            <person name="Jiao C."/>
            <person name="Wang Q."/>
        </authorList>
    </citation>
    <scope>NUCLEOTIDE SEQUENCE [LARGE SCALE GENOMIC DNA]</scope>
    <source>
        <strain evidence="1">cv. Varoflay</strain>
    </source>
</reference>